<evidence type="ECO:0000313" key="2">
    <source>
        <dbReference type="EMBL" id="AJC49317.1"/>
    </source>
</evidence>
<dbReference type="InterPro" id="IPR007494">
    <property type="entry name" value="Glutaredoxin2_C"/>
</dbReference>
<dbReference type="PANTHER" id="PTHR43968:SF6">
    <property type="entry name" value="GLUTATHIONE S-TRANSFERASE OMEGA"/>
    <property type="match status" value="1"/>
</dbReference>
<protein>
    <submittedName>
        <fullName evidence="2">Glutaredoxin</fullName>
    </submittedName>
</protein>
<dbReference type="InterPro" id="IPR011767">
    <property type="entry name" value="GLR_AS"/>
</dbReference>
<dbReference type="Pfam" id="PF13409">
    <property type="entry name" value="GST_N_2"/>
    <property type="match status" value="1"/>
</dbReference>
<dbReference type="InterPro" id="IPR004045">
    <property type="entry name" value="Glutathione_S-Trfase_N"/>
</dbReference>
<dbReference type="InterPro" id="IPR036282">
    <property type="entry name" value="Glutathione-S-Trfase_C_sf"/>
</dbReference>
<keyword evidence="3" id="KW-1185">Reference proteome</keyword>
<dbReference type="Proteomes" id="UP000031104">
    <property type="component" value="Chromosome"/>
</dbReference>
<dbReference type="STRING" id="594679.SD28_06600"/>
<dbReference type="InterPro" id="IPR036249">
    <property type="entry name" value="Thioredoxin-like_sf"/>
</dbReference>
<feature type="domain" description="GST N-terminal" evidence="1">
    <location>
        <begin position="5"/>
        <end position="83"/>
    </location>
</feature>
<dbReference type="Gene3D" id="1.20.1050.10">
    <property type="match status" value="1"/>
</dbReference>
<dbReference type="KEGG" id="fgu:SD28_06600"/>
<reference evidence="2 3" key="1">
    <citation type="submission" date="2014-12" db="EMBL/GenBank/DDBJ databases">
        <title>Complete genome sequence of Francisella guanzhouensis strain 08HL01032 isolated from air-conditioning system in China.</title>
        <authorList>
            <person name="Svensson D."/>
            <person name="Ohrman C."/>
            <person name="Backman S."/>
            <person name="Karlsson E."/>
            <person name="Nilsson E."/>
            <person name="Bystrom M."/>
            <person name="Larkeryd A."/>
            <person name="Stenberg P."/>
            <person name="Scholtz H.C."/>
            <person name="Forsman M."/>
            <person name="Sjodin A."/>
        </authorList>
    </citation>
    <scope>NUCLEOTIDE SEQUENCE [LARGE SCALE GENOMIC DNA]</scope>
    <source>
        <strain evidence="2 3">08HL01032</strain>
    </source>
</reference>
<dbReference type="SUPFAM" id="SSF47616">
    <property type="entry name" value="GST C-terminal domain-like"/>
    <property type="match status" value="1"/>
</dbReference>
<evidence type="ECO:0000259" key="1">
    <source>
        <dbReference type="PROSITE" id="PS50404"/>
    </source>
</evidence>
<accession>A0A0A8E6U0</accession>
<dbReference type="InterPro" id="IPR050983">
    <property type="entry name" value="GST_Omega/HSP26"/>
</dbReference>
<dbReference type="Gene3D" id="3.40.30.10">
    <property type="entry name" value="Glutaredoxin"/>
    <property type="match status" value="1"/>
</dbReference>
<proteinExistence type="predicted"/>
<dbReference type="EMBL" id="CP010427">
    <property type="protein sequence ID" value="AJC49317.1"/>
    <property type="molecule type" value="Genomic_DNA"/>
</dbReference>
<dbReference type="OrthoDB" id="5291571at2"/>
<dbReference type="GO" id="GO:0005737">
    <property type="term" value="C:cytoplasm"/>
    <property type="evidence" value="ECO:0007669"/>
    <property type="project" value="TreeGrafter"/>
</dbReference>
<dbReference type="PANTHER" id="PTHR43968">
    <property type="match status" value="1"/>
</dbReference>
<dbReference type="Pfam" id="PF04399">
    <property type="entry name" value="Glutaredoxin2_C"/>
    <property type="match status" value="1"/>
</dbReference>
<dbReference type="AlphaFoldDB" id="A0A0A8E6U0"/>
<dbReference type="RefSeq" id="WP_039125266.1">
    <property type="nucleotide sequence ID" value="NZ_CP010427.1"/>
</dbReference>
<dbReference type="PROSITE" id="PS00195">
    <property type="entry name" value="GLUTAREDOXIN_1"/>
    <property type="match status" value="1"/>
</dbReference>
<gene>
    <name evidence="2" type="ORF">SD28_06600</name>
</gene>
<name>A0A0A8E6U0_9GAMM</name>
<dbReference type="NCBIfam" id="NF007702">
    <property type="entry name" value="PRK10387.1"/>
    <property type="match status" value="1"/>
</dbReference>
<dbReference type="PROSITE" id="PS50404">
    <property type="entry name" value="GST_NTER"/>
    <property type="match status" value="1"/>
</dbReference>
<dbReference type="SUPFAM" id="SSF52833">
    <property type="entry name" value="Thioredoxin-like"/>
    <property type="match status" value="1"/>
</dbReference>
<sequence>MNKSENTKIYAYNHCPYCIKVRLVADLSGLDYQLEFLANDDEKAHIDRIGSKQVPFLEKSDGAFLKESEEICRYMAEIQNFEIANSSIVTIVKDFIAELAPHYRRIIYPRMPYHPKNECDFPTQSAKEYFINKKSQYIDGMDVFLRNPPKDSINEINRILLEINSYIKTPFINGDKFSWDDVNIFPIFYILTMAKDLLEIPSNIQEYIRSIENKTNIELY</sequence>
<evidence type="ECO:0000313" key="3">
    <source>
        <dbReference type="Proteomes" id="UP000031104"/>
    </source>
</evidence>
<dbReference type="HOGENOM" id="CLU_072939_0_1_6"/>
<organism evidence="2 3">
    <name type="scientific">Allofrancisella guangzhouensis</name>
    <dbReference type="NCBI Taxonomy" id="594679"/>
    <lineage>
        <taxon>Bacteria</taxon>
        <taxon>Pseudomonadati</taxon>
        <taxon>Pseudomonadota</taxon>
        <taxon>Gammaproteobacteria</taxon>
        <taxon>Thiotrichales</taxon>
        <taxon>Francisellaceae</taxon>
        <taxon>Allofrancisella</taxon>
    </lineage>
</organism>